<dbReference type="eggNOG" id="COG0438">
    <property type="taxonomic scope" value="Bacteria"/>
</dbReference>
<protein>
    <submittedName>
        <fullName evidence="4">Mannosyltransferase</fullName>
    </submittedName>
</protein>
<dbReference type="InterPro" id="IPR001296">
    <property type="entry name" value="Glyco_trans_1"/>
</dbReference>
<evidence type="ECO:0000313" key="5">
    <source>
        <dbReference type="Proteomes" id="UP000000812"/>
    </source>
</evidence>
<gene>
    <name evidence="4" type="ordered locus">XF_0608</name>
</gene>
<dbReference type="PANTHER" id="PTHR46401">
    <property type="entry name" value="GLYCOSYLTRANSFERASE WBBK-RELATED"/>
    <property type="match status" value="1"/>
</dbReference>
<accession>Q9PFP9</accession>
<keyword evidence="4" id="KW-0328">Glycosyltransferase</keyword>
<feature type="domain" description="Glycosyltransferase subfamily 4-like N-terminal" evidence="3">
    <location>
        <begin position="20"/>
        <end position="193"/>
    </location>
</feature>
<dbReference type="Pfam" id="PF00534">
    <property type="entry name" value="Glycos_transf_1"/>
    <property type="match status" value="2"/>
</dbReference>
<sequence length="849" mass="95464">MMRIVMDLQGAQSEGSRHRGIGRYTLSLAMAAARNHRGHDIHLILNGAFADQIPVIRQAFEGLLPQTNIHVFHVPLPIKEMEEAKARAEQIREAAIAALAPDVVHVSSMFEGYGDNAVTSVGQFVQIPTVVTFYDMIPWIHRNIYLDPAPAYRYRKYYERKLTQLRCADALVGISESSCAEAVNVMRYDAKRVFNISAACDSIFVSLSRHSPELQMVLKKFGLDGNFILYTGGSDERKNLQRLIDAYARLEHGQRTRCRLVLAGRMPDHCVKQLLERAAAVGLTSGEVIFTGYISDHDLVALYNLCCFFIFPSWHEGFGLPVLEAMSCGAAVLASGVSSIPEIVHYPDAFFDPFDVDSIRDRMAHFLDHDADLEELRRYCLERAQAFSWDAVALRFLKVCEQVDKYAVCPQIPEHDVLLRSLEHRLVELGGCETSIDVLALADAIDRSVPPPVPKIMVDVTQLALLDSRTGIQRVTRAIVWEWQRQPPEGYVIQLVRMDRESCTYVCANAYAAELAGIGTVIEDTPLVCHSGDVFLGLDLVNDCIALLPDWFQYLRNAGVRIAFIIYDILPVRYPNWWPGQGGLHHERWLRDVVGGAEVLLCISRATADDVLAWMDEQQLQKRPDVRWFHLGADIQSSLPSQGMLEHEHSVLEQLNGRVSFLMVGTLEPRKGYAQILRAFEQLWAADHDVMLVIVGKIGWLVDALCEELKSHSELNRRLFWFVGASDELLGRLYSACSCLIAASEGEGFGLPLIEAAQHQLPVIARDIPVFREVAGEYAAYFSGTAPEQARDAILDWIALYREQRHQRSDVMSWLTWRESAADLAAVLFEETASPVTRENFVKDRVGEM</sequence>
<dbReference type="CDD" id="cd03809">
    <property type="entry name" value="GT4_MtfB-like"/>
    <property type="match status" value="2"/>
</dbReference>
<dbReference type="CAZy" id="GT4">
    <property type="family name" value="Glycosyltransferase Family 4"/>
</dbReference>
<proteinExistence type="predicted"/>
<feature type="domain" description="Glycosyl transferase family 1" evidence="2">
    <location>
        <begin position="224"/>
        <end position="384"/>
    </location>
</feature>
<dbReference type="SUPFAM" id="SSF53756">
    <property type="entry name" value="UDP-Glycosyltransferase/glycogen phosphorylase"/>
    <property type="match status" value="2"/>
</dbReference>
<dbReference type="InterPro" id="IPR028098">
    <property type="entry name" value="Glyco_trans_4-like_N"/>
</dbReference>
<dbReference type="STRING" id="160492.XF_0608"/>
<dbReference type="Gene3D" id="3.40.50.2000">
    <property type="entry name" value="Glycogen Phosphorylase B"/>
    <property type="match status" value="3"/>
</dbReference>
<evidence type="ECO:0000259" key="3">
    <source>
        <dbReference type="Pfam" id="PF13439"/>
    </source>
</evidence>
<evidence type="ECO:0000313" key="4">
    <source>
        <dbReference type="EMBL" id="AAF83418.1"/>
    </source>
</evidence>
<dbReference type="PIR" id="D82785">
    <property type="entry name" value="D82785"/>
</dbReference>
<organism evidence="4 5">
    <name type="scientific">Xylella fastidiosa (strain 9a5c)</name>
    <dbReference type="NCBI Taxonomy" id="160492"/>
    <lineage>
        <taxon>Bacteria</taxon>
        <taxon>Pseudomonadati</taxon>
        <taxon>Pseudomonadota</taxon>
        <taxon>Gammaproteobacteria</taxon>
        <taxon>Lysobacterales</taxon>
        <taxon>Lysobacteraceae</taxon>
        <taxon>Xylella</taxon>
    </lineage>
</organism>
<dbReference type="EMBL" id="AE003849">
    <property type="protein sequence ID" value="AAF83418.1"/>
    <property type="molecule type" value="Genomic_DNA"/>
</dbReference>
<dbReference type="Proteomes" id="UP000000812">
    <property type="component" value="Chromosome"/>
</dbReference>
<evidence type="ECO:0000256" key="1">
    <source>
        <dbReference type="ARBA" id="ARBA00022679"/>
    </source>
</evidence>
<evidence type="ECO:0000259" key="2">
    <source>
        <dbReference type="Pfam" id="PF00534"/>
    </source>
</evidence>
<dbReference type="PANTHER" id="PTHR46401:SF2">
    <property type="entry name" value="GLYCOSYLTRANSFERASE WBBK-RELATED"/>
    <property type="match status" value="1"/>
</dbReference>
<reference evidence="4 5" key="1">
    <citation type="journal article" date="2000" name="Nature">
        <title>The genome sequence of the plant pathogen Xylella fastidiosa.</title>
        <authorList>
            <person name="Simpson A.J."/>
            <person name="Reinach F.C."/>
            <person name="Arruda P."/>
            <person name="Abreu F.A."/>
            <person name="Acencio M."/>
            <person name="Alvarenga R."/>
            <person name="Alves L.M."/>
            <person name="Araya J.E."/>
            <person name="Baia G.S."/>
            <person name="Baptista C.S."/>
            <person name="Barros M.H."/>
            <person name="Bonaccorsi E.D."/>
            <person name="Bordin S."/>
            <person name="Bove J.M."/>
            <person name="Briones M.R."/>
            <person name="Bueno M.R."/>
            <person name="Camargo A.A."/>
            <person name="Camargo L.E."/>
            <person name="Carraro D.M."/>
            <person name="Carrer H."/>
            <person name="Colauto N.B."/>
            <person name="Colombo C."/>
            <person name="Costa F.F."/>
            <person name="Costa M.C."/>
            <person name="Costa-Neto C.M."/>
            <person name="Coutinho L.L."/>
            <person name="Cristofani M."/>
            <person name="Dias-Neto E."/>
            <person name="Docena C."/>
            <person name="El-Dorry H."/>
            <person name="Facincani A.P."/>
            <person name="Ferreira A.J."/>
            <person name="Ferreira V.C."/>
            <person name="Ferro J.A."/>
            <person name="Fraga J.S."/>
            <person name="Franca S.C."/>
            <person name="Franco M.C."/>
            <person name="Frohme M."/>
            <person name="Furlan L.R."/>
            <person name="Garnier M."/>
            <person name="Goldman G.H."/>
            <person name="Goldman M.H."/>
            <person name="Gomes S.L."/>
            <person name="Gruber A."/>
            <person name="Ho P.L."/>
            <person name="Hoheisel J.D."/>
            <person name="Junqueira M.L."/>
            <person name="Kemper E.L."/>
            <person name="Kitajima J.P."/>
            <person name="Krieger J.E."/>
            <person name="Kuramae E.E."/>
            <person name="Laigret F."/>
            <person name="Lambais M.R."/>
            <person name="Leite L.C."/>
            <person name="Lemos E.G."/>
            <person name="Lemos M.V."/>
            <person name="Lopes S.A."/>
            <person name="Lopes C.R."/>
            <person name="Machado J.A."/>
            <person name="Machado M.A."/>
            <person name="Madeira A.M."/>
            <person name="Madeira H.M."/>
            <person name="Marino C.L."/>
            <person name="Marques M.V."/>
            <person name="Martins E.A."/>
            <person name="Martins E.M."/>
            <person name="Matsukuma A.Y."/>
            <person name="Menck C.F."/>
            <person name="Miracca E.C."/>
            <person name="Miyaki C.Y."/>
            <person name="Monteriro-Vitorello C.B."/>
            <person name="Moon D.H."/>
            <person name="Nagai M.A."/>
            <person name="Nascimento A.L."/>
            <person name="Netto L.E."/>
            <person name="Nhani A.Jr."/>
            <person name="Nobrega F.G."/>
            <person name="Nunes L.R."/>
            <person name="Oliveira M.A."/>
            <person name="de Oliveira M.C."/>
            <person name="de Oliveira R.C."/>
            <person name="Palmieri D.A."/>
            <person name="Paris A."/>
            <person name="Peixoto B.R."/>
            <person name="Pereira G.A."/>
            <person name="Pereira H.A.Jr."/>
            <person name="Pesquero J.B."/>
            <person name="Quaggio R.B."/>
            <person name="Roberto P.G."/>
            <person name="Rodrigues V."/>
            <person name="de M Rosa A.J."/>
            <person name="de Rosa V.E.Jr."/>
            <person name="de Sa R.G."/>
            <person name="Santelli R.V."/>
            <person name="Sawasaki H.E."/>
            <person name="da Silva A.C."/>
            <person name="da Silva A.M."/>
            <person name="da Silva F.R."/>
            <person name="da Silva W.A.Jr."/>
            <person name="da Silveira J.F."/>
            <person name="Silvestri M.L."/>
            <person name="Siqueira W.J."/>
            <person name="de Souza A.A."/>
            <person name="de Souza A.P."/>
            <person name="Terenzi M.F."/>
            <person name="Truffi D."/>
            <person name="Tsai S.M."/>
            <person name="Tsuhako M.H."/>
            <person name="Vallada H."/>
            <person name="Van Sluys M.A."/>
            <person name="Verjovski-Almeida S."/>
            <person name="Vettore A.L."/>
            <person name="Zago M.A."/>
            <person name="Zatz M."/>
            <person name="Meidanis J."/>
            <person name="Setubal J.C."/>
        </authorList>
    </citation>
    <scope>NUCLEOTIDE SEQUENCE [LARGE SCALE GENOMIC DNA]</scope>
    <source>
        <strain evidence="4 5">9a5c</strain>
    </source>
</reference>
<keyword evidence="1 4" id="KW-0808">Transferase</keyword>
<dbReference type="Pfam" id="PF13439">
    <property type="entry name" value="Glyco_transf_4"/>
    <property type="match status" value="1"/>
</dbReference>
<feature type="domain" description="Glycosyl transferase family 1" evidence="2">
    <location>
        <begin position="657"/>
        <end position="806"/>
    </location>
</feature>
<dbReference type="GO" id="GO:0016757">
    <property type="term" value="F:glycosyltransferase activity"/>
    <property type="evidence" value="ECO:0007669"/>
    <property type="project" value="UniProtKB-KW"/>
</dbReference>
<dbReference type="KEGG" id="xfa:XF_0608"/>
<dbReference type="AlphaFoldDB" id="Q9PFP9"/>
<dbReference type="HOGENOM" id="CLU_005199_1_0_6"/>
<name>Q9PFP9_XYLFA</name>